<dbReference type="EMBL" id="BSKO01000001">
    <property type="protein sequence ID" value="GLO66204.1"/>
    <property type="molecule type" value="Genomic_DNA"/>
</dbReference>
<name>A0ABQ5TH49_9BACI</name>
<evidence type="ECO:0000313" key="1">
    <source>
        <dbReference type="EMBL" id="GLO66204.1"/>
    </source>
</evidence>
<keyword evidence="2" id="KW-1185">Reference proteome</keyword>
<comment type="caution">
    <text evidence="1">The sequence shown here is derived from an EMBL/GenBank/DDBJ whole genome shotgun (WGS) entry which is preliminary data.</text>
</comment>
<evidence type="ECO:0000313" key="2">
    <source>
        <dbReference type="Proteomes" id="UP001275436"/>
    </source>
</evidence>
<sequence length="73" mass="8074">MEVSLIRINLELIDGSLIKDCYVYMGKARNGSTPLTCTDEIEKLLEKVGYVTITHNILDPAIIHTSVIKGLAK</sequence>
<protein>
    <submittedName>
        <fullName evidence="1">Uncharacterized protein</fullName>
    </submittedName>
</protein>
<dbReference type="Proteomes" id="UP001275436">
    <property type="component" value="Unassembled WGS sequence"/>
</dbReference>
<gene>
    <name evidence="1" type="ORF">MACH08_19880</name>
</gene>
<organism evidence="1 2">
    <name type="scientific">Oceanobacillus kimchii</name>
    <dbReference type="NCBI Taxonomy" id="746691"/>
    <lineage>
        <taxon>Bacteria</taxon>
        <taxon>Bacillati</taxon>
        <taxon>Bacillota</taxon>
        <taxon>Bacilli</taxon>
        <taxon>Bacillales</taxon>
        <taxon>Bacillaceae</taxon>
        <taxon>Oceanobacillus</taxon>
    </lineage>
</organism>
<reference evidence="1 2" key="1">
    <citation type="submission" date="2023-02" db="EMBL/GenBank/DDBJ databases">
        <title>Oceanobacillus kimchii IFOP_LL358 isolated form Alexandrium catenella lab strain.</title>
        <authorList>
            <person name="Gajardo G."/>
            <person name="Ueki S."/>
            <person name="Maruyama F."/>
        </authorList>
    </citation>
    <scope>NUCLEOTIDE SEQUENCE [LARGE SCALE GENOMIC DNA]</scope>
    <source>
        <strain evidence="1 2">IFOP_LL358</strain>
    </source>
</reference>
<proteinExistence type="predicted"/>
<accession>A0ABQ5TH49</accession>